<protein>
    <recommendedName>
        <fullName evidence="4">Transmembrane protein</fullName>
    </recommendedName>
</protein>
<keyword evidence="1" id="KW-0472">Membrane</keyword>
<dbReference type="Proteomes" id="UP001218208">
    <property type="component" value="Unassembled WGS sequence"/>
</dbReference>
<dbReference type="RefSeq" id="WP_110712954.1">
    <property type="nucleotide sequence ID" value="NZ_CP029773.1"/>
</dbReference>
<gene>
    <name evidence="2" type="ORF">QEG23_001172</name>
</gene>
<keyword evidence="1" id="KW-0812">Transmembrane</keyword>
<evidence type="ECO:0000256" key="1">
    <source>
        <dbReference type="SAM" id="Phobius"/>
    </source>
</evidence>
<evidence type="ECO:0000313" key="2">
    <source>
        <dbReference type="EMBL" id="EKT4091678.1"/>
    </source>
</evidence>
<evidence type="ECO:0000313" key="3">
    <source>
        <dbReference type="Proteomes" id="UP001218208"/>
    </source>
</evidence>
<comment type="caution">
    <text evidence="2">The sequence shown here is derived from an EMBL/GenBank/DDBJ whole genome shotgun (WGS) entry which is preliminary data.</text>
</comment>
<proteinExistence type="predicted"/>
<name>A0AAI9C0B7_STEMA</name>
<accession>A0AAI9C0B7</accession>
<dbReference type="EMBL" id="ABLOJW010000005">
    <property type="protein sequence ID" value="EKT4091678.1"/>
    <property type="molecule type" value="Genomic_DNA"/>
</dbReference>
<keyword evidence="1" id="KW-1133">Transmembrane helix</keyword>
<feature type="transmembrane region" description="Helical" evidence="1">
    <location>
        <begin position="57"/>
        <end position="82"/>
    </location>
</feature>
<feature type="transmembrane region" description="Helical" evidence="1">
    <location>
        <begin position="21"/>
        <end position="45"/>
    </location>
</feature>
<organism evidence="2 3">
    <name type="scientific">Stenotrophomonas maltophilia</name>
    <name type="common">Pseudomonas maltophilia</name>
    <name type="synonym">Xanthomonas maltophilia</name>
    <dbReference type="NCBI Taxonomy" id="40324"/>
    <lineage>
        <taxon>Bacteria</taxon>
        <taxon>Pseudomonadati</taxon>
        <taxon>Pseudomonadota</taxon>
        <taxon>Gammaproteobacteria</taxon>
        <taxon>Lysobacterales</taxon>
        <taxon>Lysobacteraceae</taxon>
        <taxon>Stenotrophomonas</taxon>
        <taxon>Stenotrophomonas maltophilia group</taxon>
    </lineage>
</organism>
<sequence>MSFDAANLNLLEKLRDFRVALSLLAFAVLLDVLLALTMGGNLWSFKWDDLASRPGSLLLLVLAYSVTMTVGAGLLSWIAMTVRELFLPKLQRWLGGGEVPQNPNPQRYVTRLEAENALGCSAEGGGGAAAQPHHA</sequence>
<dbReference type="AlphaFoldDB" id="A0AAI9C0B7"/>
<evidence type="ECO:0008006" key="4">
    <source>
        <dbReference type="Google" id="ProtNLM"/>
    </source>
</evidence>
<reference evidence="2" key="1">
    <citation type="submission" date="2022-07" db="EMBL/GenBank/DDBJ databases">
        <authorList>
            <consortium name="DAFM: The Division of Animal and Food Microbiology"/>
        </authorList>
    </citation>
    <scope>NUCLEOTIDE SEQUENCE</scope>
    <source>
        <strain evidence="2">19MO01SH01-2</strain>
    </source>
</reference>